<keyword evidence="2" id="KW-0505">Motor protein</keyword>
<evidence type="ECO:0000313" key="6">
    <source>
        <dbReference type="EMBL" id="CEL99498.1"/>
    </source>
</evidence>
<dbReference type="InterPro" id="IPR001752">
    <property type="entry name" value="Kinesin_motor_dom"/>
</dbReference>
<dbReference type="PROSITE" id="PS50067">
    <property type="entry name" value="KINESIN_MOTOR_2"/>
    <property type="match status" value="1"/>
</dbReference>
<dbReference type="AlphaFoldDB" id="A0A0G4EQJ0"/>
<comment type="similarity">
    <text evidence="3">Belongs to the TRAFAC class myosin-kinesin ATPase superfamily. Kinesin family.</text>
</comment>
<feature type="domain" description="Kinesin motor" evidence="5">
    <location>
        <begin position="41"/>
        <end position="510"/>
    </location>
</feature>
<dbReference type="InterPro" id="IPR027417">
    <property type="entry name" value="P-loop_NTPase"/>
</dbReference>
<dbReference type="PhylomeDB" id="A0A0G4EQJ0"/>
<name>A0A0G4EQJ0_VITBC</name>
<feature type="region of interest" description="Disordered" evidence="4">
    <location>
        <begin position="566"/>
        <end position="604"/>
    </location>
</feature>
<evidence type="ECO:0000256" key="1">
    <source>
        <dbReference type="ARBA" id="ARBA00023054"/>
    </source>
</evidence>
<proteinExistence type="inferred from homology"/>
<sequence>MWEPPHRPAAWGSPEHRHSSTVRQGRSKRSSYGLATDKAVDSDVFVRLRPLLPDEVAESHTEAWTVRDAKTIGLLAQQMPTEGLSASHAFGMDEHYQRLLMETVRQQRAAVEEEAYRRRSSAVQGGAVVSRRHRLDNYDTSTLTRGAGRLYHALAPVRRLFQVNGSVLGSETTNAEVYERTAQDGVLAATEGVTHCFMAYGQTRSGKGHTVMGNPETPGIIPQALFDLMDHIRSYNTAQTAKHRPLYQQGFTEAEFLVRCHYVEVYCDNVIDLLRRPAPLLLQPRGMTPCRSTSCRVLAGSCLQIRENPRRGFFLEGVEERLISDEYEILDAVANAYAHRKFARTSWDGLAARSHAVFCVTVETCHSKPSPKSTKRTSLVNDMRDRRISSWLHPDEMVINEGKLFVAELAGSENHIRHFDQTAESLAEGRAVSKSLFQLSEVISKLGEQSRLETHHAVNVPYRASTLTKLLHPALAAQGRLSVVVTLHPSHKFTSESIFALLFAEKAARIRRQVGFNTITQDRSVLQRFKSQMKMLKNELRSLVHSDRPVSPPSHPRFIDNGVEVNVEDEHQPPPPESERRIETLQEDAHFHGSQTASWRDRSF</sequence>
<evidence type="ECO:0000313" key="7">
    <source>
        <dbReference type="Proteomes" id="UP000041254"/>
    </source>
</evidence>
<feature type="compositionally biased region" description="Basic and acidic residues" evidence="4">
    <location>
        <begin position="568"/>
        <end position="591"/>
    </location>
</feature>
<evidence type="ECO:0000256" key="3">
    <source>
        <dbReference type="PROSITE-ProRule" id="PRU00283"/>
    </source>
</evidence>
<evidence type="ECO:0000256" key="4">
    <source>
        <dbReference type="SAM" id="MobiDB-lite"/>
    </source>
</evidence>
<dbReference type="InParanoid" id="A0A0G4EQJ0"/>
<evidence type="ECO:0000259" key="5">
    <source>
        <dbReference type="PROSITE" id="PS50067"/>
    </source>
</evidence>
<dbReference type="PANTHER" id="PTHR47968:SF75">
    <property type="entry name" value="CENTROMERE-ASSOCIATED PROTEIN E"/>
    <property type="match status" value="1"/>
</dbReference>
<organism evidence="6 7">
    <name type="scientific">Vitrella brassicaformis (strain CCMP3155)</name>
    <dbReference type="NCBI Taxonomy" id="1169540"/>
    <lineage>
        <taxon>Eukaryota</taxon>
        <taxon>Sar</taxon>
        <taxon>Alveolata</taxon>
        <taxon>Colpodellida</taxon>
        <taxon>Vitrellaceae</taxon>
        <taxon>Vitrella</taxon>
    </lineage>
</organism>
<dbReference type="GO" id="GO:0005524">
    <property type="term" value="F:ATP binding"/>
    <property type="evidence" value="ECO:0007669"/>
    <property type="project" value="InterPro"/>
</dbReference>
<comment type="caution">
    <text evidence="3">Lacks conserved residue(s) required for the propagation of feature annotation.</text>
</comment>
<dbReference type="GO" id="GO:0007018">
    <property type="term" value="P:microtubule-based movement"/>
    <property type="evidence" value="ECO:0007669"/>
    <property type="project" value="InterPro"/>
</dbReference>
<feature type="region of interest" description="Disordered" evidence="4">
    <location>
        <begin position="1"/>
        <end position="34"/>
    </location>
</feature>
<dbReference type="GO" id="GO:0008017">
    <property type="term" value="F:microtubule binding"/>
    <property type="evidence" value="ECO:0007669"/>
    <property type="project" value="InterPro"/>
</dbReference>
<dbReference type="VEuPathDB" id="CryptoDB:Vbra_20638"/>
<dbReference type="Proteomes" id="UP000041254">
    <property type="component" value="Unassembled WGS sequence"/>
</dbReference>
<dbReference type="OrthoDB" id="3176171at2759"/>
<dbReference type="EMBL" id="CDMY01000282">
    <property type="protein sequence ID" value="CEL99498.1"/>
    <property type="molecule type" value="Genomic_DNA"/>
</dbReference>
<dbReference type="Pfam" id="PF00225">
    <property type="entry name" value="Kinesin"/>
    <property type="match status" value="1"/>
</dbReference>
<dbReference type="Gene3D" id="3.40.850.10">
    <property type="entry name" value="Kinesin motor domain"/>
    <property type="match status" value="1"/>
</dbReference>
<keyword evidence="1" id="KW-0175">Coiled coil</keyword>
<dbReference type="GO" id="GO:0003777">
    <property type="term" value="F:microtubule motor activity"/>
    <property type="evidence" value="ECO:0007669"/>
    <property type="project" value="InterPro"/>
</dbReference>
<protein>
    <recommendedName>
        <fullName evidence="5">Kinesin motor domain-containing protein</fullName>
    </recommendedName>
</protein>
<dbReference type="InterPro" id="IPR027640">
    <property type="entry name" value="Kinesin-like_fam"/>
</dbReference>
<keyword evidence="7" id="KW-1185">Reference proteome</keyword>
<accession>A0A0G4EQJ0</accession>
<dbReference type="InterPro" id="IPR036961">
    <property type="entry name" value="Kinesin_motor_dom_sf"/>
</dbReference>
<dbReference type="SUPFAM" id="SSF52540">
    <property type="entry name" value="P-loop containing nucleoside triphosphate hydrolases"/>
    <property type="match status" value="1"/>
</dbReference>
<reference evidence="6 7" key="1">
    <citation type="submission" date="2014-11" db="EMBL/GenBank/DDBJ databases">
        <authorList>
            <person name="Zhu J."/>
            <person name="Qi W."/>
            <person name="Song R."/>
        </authorList>
    </citation>
    <scope>NUCLEOTIDE SEQUENCE [LARGE SCALE GENOMIC DNA]</scope>
</reference>
<gene>
    <name evidence="6" type="ORF">Vbra_20638</name>
</gene>
<dbReference type="PRINTS" id="PR00380">
    <property type="entry name" value="KINESINHEAVY"/>
</dbReference>
<dbReference type="STRING" id="1169540.A0A0G4EQJ0"/>
<dbReference type="SMART" id="SM00129">
    <property type="entry name" value="KISc"/>
    <property type="match status" value="1"/>
</dbReference>
<dbReference type="PANTHER" id="PTHR47968">
    <property type="entry name" value="CENTROMERE PROTEIN E"/>
    <property type="match status" value="1"/>
</dbReference>
<evidence type="ECO:0000256" key="2">
    <source>
        <dbReference type="ARBA" id="ARBA00023175"/>
    </source>
</evidence>